<reference evidence="14 15" key="1">
    <citation type="submission" date="2016-10" db="EMBL/GenBank/DDBJ databases">
        <authorList>
            <person name="de Groot N.N."/>
        </authorList>
    </citation>
    <scope>NUCLEOTIDE SEQUENCE [LARGE SCALE GENOMIC DNA]</scope>
    <source>
        <strain evidence="15">L7-484,KACC 16230,DSM 25025</strain>
    </source>
</reference>
<feature type="domain" description="7,8-dihydro-6-hydroxymethylpterin-pyrophosphokinase" evidence="13">
    <location>
        <begin position="86"/>
        <end position="97"/>
    </location>
</feature>
<evidence type="ECO:0000256" key="12">
    <source>
        <dbReference type="ARBA" id="ARBA00033413"/>
    </source>
</evidence>
<dbReference type="InterPro" id="IPR035907">
    <property type="entry name" value="Hppk_sf"/>
</dbReference>
<name>A0A1H0GIN5_9HYPH</name>
<dbReference type="NCBIfam" id="TIGR01498">
    <property type="entry name" value="folK"/>
    <property type="match status" value="1"/>
</dbReference>
<evidence type="ECO:0000256" key="9">
    <source>
        <dbReference type="ARBA" id="ARBA00022909"/>
    </source>
</evidence>
<keyword evidence="7 14" id="KW-0418">Kinase</keyword>
<sequence length="166" mass="18408">MRALLGLGGNIGNPRVAMAGALVQLDEWAGRVVCVSRLYRTPPWGLTDQPDFLNCCALIDAALSPESLLQCCLGIEQGLQRVRDIRWGPRTIDIDLVDMEGERRDTAALTLPHPQAHRRAFVLVPLVEIAPRTQLSGRDATAWLRELDVSAIRAETTDGNWWRETA</sequence>
<gene>
    <name evidence="14" type="ORF">SAMN05192530_103142</name>
</gene>
<dbReference type="OrthoDB" id="9808041at2"/>
<accession>A0A1H0GIN5</accession>
<keyword evidence="15" id="KW-1185">Reference proteome</keyword>
<proteinExistence type="inferred from homology"/>
<evidence type="ECO:0000313" key="15">
    <source>
        <dbReference type="Proteomes" id="UP000198793"/>
    </source>
</evidence>
<keyword evidence="8" id="KW-0067">ATP-binding</keyword>
<dbReference type="GO" id="GO:0016301">
    <property type="term" value="F:kinase activity"/>
    <property type="evidence" value="ECO:0007669"/>
    <property type="project" value="UniProtKB-KW"/>
</dbReference>
<evidence type="ECO:0000256" key="4">
    <source>
        <dbReference type="ARBA" id="ARBA00016218"/>
    </source>
</evidence>
<dbReference type="Pfam" id="PF01288">
    <property type="entry name" value="HPPK"/>
    <property type="match status" value="1"/>
</dbReference>
<dbReference type="InterPro" id="IPR000550">
    <property type="entry name" value="Hppk"/>
</dbReference>
<evidence type="ECO:0000256" key="11">
    <source>
        <dbReference type="ARBA" id="ARBA00029766"/>
    </source>
</evidence>
<dbReference type="GO" id="GO:0046656">
    <property type="term" value="P:folic acid biosynthetic process"/>
    <property type="evidence" value="ECO:0007669"/>
    <property type="project" value="UniProtKB-KW"/>
</dbReference>
<dbReference type="EMBL" id="FNIT01000003">
    <property type="protein sequence ID" value="SDO06713.1"/>
    <property type="molecule type" value="Genomic_DNA"/>
</dbReference>
<dbReference type="Gene3D" id="3.30.70.560">
    <property type="entry name" value="7,8-Dihydro-6-hydroxymethylpterin-pyrophosphokinase HPPK"/>
    <property type="match status" value="1"/>
</dbReference>
<evidence type="ECO:0000256" key="3">
    <source>
        <dbReference type="ARBA" id="ARBA00013253"/>
    </source>
</evidence>
<dbReference type="Proteomes" id="UP000198793">
    <property type="component" value="Unassembled WGS sequence"/>
</dbReference>
<dbReference type="PROSITE" id="PS00794">
    <property type="entry name" value="HPPK"/>
    <property type="match status" value="1"/>
</dbReference>
<evidence type="ECO:0000256" key="5">
    <source>
        <dbReference type="ARBA" id="ARBA00022679"/>
    </source>
</evidence>
<evidence type="ECO:0000256" key="6">
    <source>
        <dbReference type="ARBA" id="ARBA00022741"/>
    </source>
</evidence>
<dbReference type="GO" id="GO:0046654">
    <property type="term" value="P:tetrahydrofolate biosynthetic process"/>
    <property type="evidence" value="ECO:0007669"/>
    <property type="project" value="UniProtKB-UniPathway"/>
</dbReference>
<evidence type="ECO:0000256" key="10">
    <source>
        <dbReference type="ARBA" id="ARBA00029409"/>
    </source>
</evidence>
<keyword evidence="6" id="KW-0547">Nucleotide-binding</keyword>
<dbReference type="UniPathway" id="UPA00077">
    <property type="reaction ID" value="UER00155"/>
</dbReference>
<evidence type="ECO:0000256" key="2">
    <source>
        <dbReference type="ARBA" id="ARBA00005810"/>
    </source>
</evidence>
<protein>
    <recommendedName>
        <fullName evidence="4">2-amino-4-hydroxy-6-hydroxymethyldihydropteridine pyrophosphokinase</fullName>
        <ecNumber evidence="3">2.7.6.3</ecNumber>
    </recommendedName>
    <alternativeName>
        <fullName evidence="11">6-hydroxymethyl-7,8-dihydropterin pyrophosphokinase</fullName>
    </alternativeName>
    <alternativeName>
        <fullName evidence="12">7,8-dihydro-6-hydroxymethylpterin-pyrophosphokinase</fullName>
    </alternativeName>
</protein>
<dbReference type="STRING" id="1166073.SAMN05192530_103142"/>
<dbReference type="PANTHER" id="PTHR43071">
    <property type="entry name" value="2-AMINO-4-HYDROXY-6-HYDROXYMETHYLDIHYDROPTERIDINE PYROPHOSPHOKINASE"/>
    <property type="match status" value="1"/>
</dbReference>
<comment type="similarity">
    <text evidence="2">Belongs to the HPPK family.</text>
</comment>
<dbReference type="RefSeq" id="WP_090671824.1">
    <property type="nucleotide sequence ID" value="NZ_FNIT01000003.1"/>
</dbReference>
<keyword evidence="5" id="KW-0808">Transferase</keyword>
<dbReference type="GO" id="GO:0003848">
    <property type="term" value="F:2-amino-4-hydroxy-6-hydroxymethyldihydropteridine diphosphokinase activity"/>
    <property type="evidence" value="ECO:0007669"/>
    <property type="project" value="UniProtKB-EC"/>
</dbReference>
<dbReference type="EC" id="2.7.6.3" evidence="3"/>
<comment type="function">
    <text evidence="10">Catalyzes the transfer of pyrophosphate from adenosine triphosphate (ATP) to 6-hydroxymethyl-7,8-dihydropterin, an enzymatic step in folate biosynthesis pathway.</text>
</comment>
<evidence type="ECO:0000313" key="14">
    <source>
        <dbReference type="EMBL" id="SDO06713.1"/>
    </source>
</evidence>
<evidence type="ECO:0000259" key="13">
    <source>
        <dbReference type="PROSITE" id="PS00794"/>
    </source>
</evidence>
<comment type="pathway">
    <text evidence="1">Cofactor biosynthesis; tetrahydrofolate biosynthesis; 2-amino-4-hydroxy-6-hydroxymethyl-7,8-dihydropteridine diphosphate from 7,8-dihydroneopterin triphosphate: step 4/4.</text>
</comment>
<dbReference type="GO" id="GO:0005524">
    <property type="term" value="F:ATP binding"/>
    <property type="evidence" value="ECO:0007669"/>
    <property type="project" value="UniProtKB-KW"/>
</dbReference>
<keyword evidence="9" id="KW-0289">Folate biosynthesis</keyword>
<evidence type="ECO:0000256" key="1">
    <source>
        <dbReference type="ARBA" id="ARBA00005051"/>
    </source>
</evidence>
<dbReference type="SUPFAM" id="SSF55083">
    <property type="entry name" value="6-hydroxymethyl-7,8-dihydropterin pyrophosphokinase, HPPK"/>
    <property type="match status" value="1"/>
</dbReference>
<organism evidence="14 15">
    <name type="scientific">Aureimonas jatrophae</name>
    <dbReference type="NCBI Taxonomy" id="1166073"/>
    <lineage>
        <taxon>Bacteria</taxon>
        <taxon>Pseudomonadati</taxon>
        <taxon>Pseudomonadota</taxon>
        <taxon>Alphaproteobacteria</taxon>
        <taxon>Hyphomicrobiales</taxon>
        <taxon>Aurantimonadaceae</taxon>
        <taxon>Aureimonas</taxon>
    </lineage>
</organism>
<evidence type="ECO:0000256" key="8">
    <source>
        <dbReference type="ARBA" id="ARBA00022840"/>
    </source>
</evidence>
<evidence type="ECO:0000256" key="7">
    <source>
        <dbReference type="ARBA" id="ARBA00022777"/>
    </source>
</evidence>
<dbReference type="CDD" id="cd00483">
    <property type="entry name" value="HPPK"/>
    <property type="match status" value="1"/>
</dbReference>
<dbReference type="AlphaFoldDB" id="A0A1H0GIN5"/>
<dbReference type="PANTHER" id="PTHR43071:SF1">
    <property type="entry name" value="2-AMINO-4-HYDROXY-6-HYDROXYMETHYLDIHYDROPTERIDINE PYROPHOSPHOKINASE"/>
    <property type="match status" value="1"/>
</dbReference>